<dbReference type="EMBL" id="JAVBVO010000003">
    <property type="protein sequence ID" value="MDZ5758067.1"/>
    <property type="molecule type" value="Genomic_DNA"/>
</dbReference>
<dbReference type="RefSeq" id="WP_322808644.1">
    <property type="nucleotide sequence ID" value="NZ_JAVBVO010000003.1"/>
</dbReference>
<reference evidence="1" key="1">
    <citation type="submission" date="2023-08" db="EMBL/GenBank/DDBJ databases">
        <title>Genomic characterization of piscicolin 126 produced by Carnobacterium maltaromaticum CM22 strain isolated from salmon (Salmo salar).</title>
        <authorList>
            <person name="Gonzalez-Gragera E."/>
            <person name="Garcia-Lopez J.D."/>
            <person name="Teso-Perez C."/>
            <person name="Gimenez-Hernandez I."/>
            <person name="Peralta-Sanchez J.M."/>
            <person name="Valdivia E."/>
            <person name="Montalban-Lopez M."/>
            <person name="Martin-Platero A.M."/>
            <person name="Banos A."/>
            <person name="Martinez-Bueno M."/>
        </authorList>
    </citation>
    <scope>NUCLEOTIDE SEQUENCE</scope>
    <source>
        <strain evidence="1">CM22</strain>
    </source>
</reference>
<accession>A0AAW9K2V1</accession>
<protein>
    <submittedName>
        <fullName evidence="1">Gp49 family protein</fullName>
    </submittedName>
</protein>
<organism evidence="1 2">
    <name type="scientific">Carnobacterium maltaromaticum</name>
    <name type="common">Carnobacterium piscicola</name>
    <dbReference type="NCBI Taxonomy" id="2751"/>
    <lineage>
        <taxon>Bacteria</taxon>
        <taxon>Bacillati</taxon>
        <taxon>Bacillota</taxon>
        <taxon>Bacilli</taxon>
        <taxon>Lactobacillales</taxon>
        <taxon>Carnobacteriaceae</taxon>
        <taxon>Carnobacterium</taxon>
    </lineage>
</organism>
<comment type="caution">
    <text evidence="1">The sequence shown here is derived from an EMBL/GenBank/DDBJ whole genome shotgun (WGS) entry which is preliminary data.</text>
</comment>
<dbReference type="Proteomes" id="UP001290462">
    <property type="component" value="Unassembled WGS sequence"/>
</dbReference>
<dbReference type="Pfam" id="PF13876">
    <property type="entry name" value="Phage_gp49_66"/>
    <property type="match status" value="1"/>
</dbReference>
<evidence type="ECO:0000313" key="1">
    <source>
        <dbReference type="EMBL" id="MDZ5758067.1"/>
    </source>
</evidence>
<evidence type="ECO:0000313" key="2">
    <source>
        <dbReference type="Proteomes" id="UP001290462"/>
    </source>
</evidence>
<proteinExistence type="predicted"/>
<dbReference type="AlphaFoldDB" id="A0AAW9K2V1"/>
<dbReference type="InterPro" id="IPR025915">
    <property type="entry name" value="Phage_gp49_66"/>
</dbReference>
<gene>
    <name evidence="1" type="ORF">RAK27_05290</name>
</gene>
<sequence>MKNTVTQEKIDSILIGSTFETFHRVFGKQCIVVAELPNGFTIVGESACVDPANYDNKIGFELAIKKIKDRLWELEGYKLQNELYQK</sequence>
<name>A0AAW9K2V1_CARML</name>